<dbReference type="EMBL" id="PCGY01000002">
    <property type="protein sequence ID" value="PKU93385.1"/>
    <property type="molecule type" value="Genomic_DNA"/>
</dbReference>
<dbReference type="PANTHER" id="PTHR43077">
    <property type="entry name" value="TRANSPORT PERMEASE YVFS-RELATED"/>
    <property type="match status" value="1"/>
</dbReference>
<accession>A0A2N3QNW1</accession>
<reference evidence="7 8" key="1">
    <citation type="submission" date="2017-10" db="EMBL/GenBank/DDBJ databases">
        <title>Bifidobacterium genomics.</title>
        <authorList>
            <person name="Lugli G.A."/>
            <person name="Milani C."/>
            <person name="Mancabelli L."/>
        </authorList>
    </citation>
    <scope>NUCLEOTIDE SEQUENCE [LARGE SCALE GENOMIC DNA]</scope>
    <source>
        <strain evidence="7 8">1542B</strain>
    </source>
</reference>
<evidence type="ECO:0000256" key="2">
    <source>
        <dbReference type="ARBA" id="ARBA00022692"/>
    </source>
</evidence>
<name>A0A2N3QNW1_9BIFI</name>
<dbReference type="InterPro" id="IPR013525">
    <property type="entry name" value="ABC2_TM"/>
</dbReference>
<keyword evidence="4 5" id="KW-0472">Membrane</keyword>
<protein>
    <submittedName>
        <fullName evidence="7">Phage infection protein</fullName>
    </submittedName>
</protein>
<dbReference type="Proteomes" id="UP000233727">
    <property type="component" value="Unassembled WGS sequence"/>
</dbReference>
<dbReference type="NCBIfam" id="TIGR03061">
    <property type="entry name" value="pip_yhgE_Nterm"/>
    <property type="match status" value="1"/>
</dbReference>
<sequence>MKTVKTAWKLFTGDMRRMFSNVVSVIIVIGLVVIPGLFTWFNVAAAWDPFGNLNQLKIAVANTDKGYKSSLVPVKVTVGDSVVNALRANDQLDWTITTKDDAIDGAKSGKYYAAVVIPSSFSKDMMTFFSDDVQHAKLTYYTNEKINAVAPKITGQGADQVAAQVNQTFAQTIATVALSVASDLSDELGSEKASKLLTTFNANVGDMATQLGDAASMLNTFAGLTDTAQSLISSSDQLVDSVSASAKSASSSLKDTKQGISDITSALNTASKALTTAFTNSSSSYQAVADSIDSTLDSAGTGASDASAGLKRQAGIVDQQIAEFQALRDSIAGITVPDMSDTAAHDRLVTARDNIVKQLDTAISAQTQVRNAINTAATAIDTGKTDAEAKRAEISGLAKQAKQSISGLKTSYTKEIRPQITSINNSISSVTSTLASGSDTLDSTLSDLDSTSKTAGKALSNMRSVLTSTAQLLEKNSTKLNDLNSKLAQALNSGDMSEVRSVLGNNPETLAASLAAPVKLNRKALFPVETFGTGLTPFYTFLPLWVGALLMAVTLKTQVSARIRKELGDPKPRVLFFGHYGVFAVLGLLQSTFSCGGTLLFLRVHAVHPLLFMLSGWLSSLVYSFFMYAMVVSFYNVGKAIGVIMLAMQISGSGGGYPLQVLPDFITWISPFLPATHSIMAMRAAIAGIYNNDYWIAMGKLALFIIPALLVGLVIRKPVMRFNRWYAHTLEATNVIQ</sequence>
<proteinExistence type="predicted"/>
<feature type="transmembrane region" description="Helical" evidence="5">
    <location>
        <begin position="695"/>
        <end position="715"/>
    </location>
</feature>
<dbReference type="InterPro" id="IPR017501">
    <property type="entry name" value="Phage_infect_YhgE_C"/>
</dbReference>
<dbReference type="Pfam" id="PF12698">
    <property type="entry name" value="ABC2_membrane_3"/>
    <property type="match status" value="2"/>
</dbReference>
<dbReference type="AlphaFoldDB" id="A0A2N3QNW1"/>
<dbReference type="InterPro" id="IPR017500">
    <property type="entry name" value="Phage_infect_YhgE_N"/>
</dbReference>
<evidence type="ECO:0000313" key="7">
    <source>
        <dbReference type="EMBL" id="PKU93385.1"/>
    </source>
</evidence>
<keyword evidence="2 5" id="KW-0812">Transmembrane</keyword>
<evidence type="ECO:0000259" key="6">
    <source>
        <dbReference type="Pfam" id="PF12698"/>
    </source>
</evidence>
<feature type="domain" description="ABC-2 type transporter transmembrane" evidence="6">
    <location>
        <begin position="27"/>
        <end position="190"/>
    </location>
</feature>
<dbReference type="GO" id="GO:0016020">
    <property type="term" value="C:membrane"/>
    <property type="evidence" value="ECO:0007669"/>
    <property type="project" value="UniProtKB-SubCell"/>
</dbReference>
<feature type="transmembrane region" description="Helical" evidence="5">
    <location>
        <begin position="538"/>
        <end position="555"/>
    </location>
</feature>
<evidence type="ECO:0000256" key="1">
    <source>
        <dbReference type="ARBA" id="ARBA00004141"/>
    </source>
</evidence>
<comment type="caution">
    <text evidence="7">The sequence shown here is derived from an EMBL/GenBank/DDBJ whole genome shotgun (WGS) entry which is preliminary data.</text>
</comment>
<organism evidence="7 8">
    <name type="scientific">Bifidobacterium thermophilum</name>
    <dbReference type="NCBI Taxonomy" id="33905"/>
    <lineage>
        <taxon>Bacteria</taxon>
        <taxon>Bacillati</taxon>
        <taxon>Actinomycetota</taxon>
        <taxon>Actinomycetes</taxon>
        <taxon>Bifidobacteriales</taxon>
        <taxon>Bifidobacteriaceae</taxon>
        <taxon>Bifidobacterium</taxon>
    </lineage>
</organism>
<feature type="transmembrane region" description="Helical" evidence="5">
    <location>
        <begin position="622"/>
        <end position="647"/>
    </location>
</feature>
<dbReference type="InterPro" id="IPR051328">
    <property type="entry name" value="T7SS_ABC-Transporter"/>
</dbReference>
<evidence type="ECO:0000256" key="5">
    <source>
        <dbReference type="SAM" id="Phobius"/>
    </source>
</evidence>
<dbReference type="NCBIfam" id="TIGR03062">
    <property type="entry name" value="pip_yhgE_Cterm"/>
    <property type="match status" value="1"/>
</dbReference>
<evidence type="ECO:0000256" key="3">
    <source>
        <dbReference type="ARBA" id="ARBA00022989"/>
    </source>
</evidence>
<feature type="transmembrane region" description="Helical" evidence="5">
    <location>
        <begin position="21"/>
        <end position="47"/>
    </location>
</feature>
<keyword evidence="3 5" id="KW-1133">Transmembrane helix</keyword>
<evidence type="ECO:0000256" key="4">
    <source>
        <dbReference type="ARBA" id="ARBA00023136"/>
    </source>
</evidence>
<comment type="subcellular location">
    <subcellularLocation>
        <location evidence="1">Membrane</location>
        <topology evidence="1">Multi-pass membrane protein</topology>
    </subcellularLocation>
</comment>
<evidence type="ECO:0000313" key="8">
    <source>
        <dbReference type="Proteomes" id="UP000233727"/>
    </source>
</evidence>
<feature type="transmembrane region" description="Helical" evidence="5">
    <location>
        <begin position="576"/>
        <end position="602"/>
    </location>
</feature>
<gene>
    <name evidence="7" type="ORF">CQR47_0159</name>
</gene>
<dbReference type="Gene3D" id="3.40.1710.10">
    <property type="entry name" value="abc type-2 transporter like domain"/>
    <property type="match status" value="1"/>
</dbReference>
<feature type="domain" description="ABC-2 type transporter transmembrane" evidence="6">
    <location>
        <begin position="400"/>
        <end position="712"/>
    </location>
</feature>
<dbReference type="PANTHER" id="PTHR43077:SF10">
    <property type="entry name" value="TRANSPORT PERMEASE PROTEIN"/>
    <property type="match status" value="1"/>
</dbReference>
<dbReference type="GO" id="GO:0140359">
    <property type="term" value="F:ABC-type transporter activity"/>
    <property type="evidence" value="ECO:0007669"/>
    <property type="project" value="InterPro"/>
</dbReference>